<feature type="domain" description="C2H2-type" evidence="5">
    <location>
        <begin position="667"/>
        <end position="694"/>
    </location>
</feature>
<feature type="compositionally biased region" description="Basic and acidic residues" evidence="4">
    <location>
        <begin position="262"/>
        <end position="282"/>
    </location>
</feature>
<keyword evidence="6" id="KW-1185">Reference proteome</keyword>
<protein>
    <submittedName>
        <fullName evidence="7">Gastrula zinc finger protein XlCGF48.2</fullName>
    </submittedName>
</protein>
<evidence type="ECO:0000259" key="5">
    <source>
        <dbReference type="PROSITE" id="PS50157"/>
    </source>
</evidence>
<feature type="compositionally biased region" description="Polar residues" evidence="4">
    <location>
        <begin position="893"/>
        <end position="905"/>
    </location>
</feature>
<dbReference type="SUPFAM" id="SSF57667">
    <property type="entry name" value="beta-beta-alpha zinc fingers"/>
    <property type="match status" value="4"/>
</dbReference>
<dbReference type="PANTHER" id="PTHR23234:SF10">
    <property type="entry name" value="RIKEN CDNA 6720489N17 GENE-RELATED"/>
    <property type="match status" value="1"/>
</dbReference>
<evidence type="ECO:0000313" key="7">
    <source>
        <dbReference type="RefSeq" id="XP_005090869.1"/>
    </source>
</evidence>
<feature type="domain" description="C2H2-type" evidence="5">
    <location>
        <begin position="779"/>
        <end position="806"/>
    </location>
</feature>
<dbReference type="PROSITE" id="PS50157">
    <property type="entry name" value="ZINC_FINGER_C2H2_2"/>
    <property type="match status" value="8"/>
</dbReference>
<feature type="domain" description="C2H2-type" evidence="5">
    <location>
        <begin position="695"/>
        <end position="722"/>
    </location>
</feature>
<dbReference type="InterPro" id="IPR013087">
    <property type="entry name" value="Znf_C2H2_type"/>
</dbReference>
<reference evidence="7" key="1">
    <citation type="submission" date="2025-08" db="UniProtKB">
        <authorList>
            <consortium name="RefSeq"/>
        </authorList>
    </citation>
    <scope>IDENTIFICATION</scope>
</reference>
<keyword evidence="2" id="KW-0677">Repeat</keyword>
<evidence type="ECO:0000256" key="1">
    <source>
        <dbReference type="ARBA" id="ARBA00022723"/>
    </source>
</evidence>
<feature type="domain" description="C2H2-type" evidence="5">
    <location>
        <begin position="751"/>
        <end position="778"/>
    </location>
</feature>
<feature type="region of interest" description="Disordered" evidence="4">
    <location>
        <begin position="202"/>
        <end position="245"/>
    </location>
</feature>
<evidence type="ECO:0000256" key="4">
    <source>
        <dbReference type="SAM" id="MobiDB-lite"/>
    </source>
</evidence>
<accession>A0ABM0JCZ8</accession>
<dbReference type="SMART" id="SM00355">
    <property type="entry name" value="ZnF_C2H2"/>
    <property type="match status" value="8"/>
</dbReference>
<dbReference type="PROSITE" id="PS00028">
    <property type="entry name" value="ZINC_FINGER_C2H2_1"/>
    <property type="match status" value="8"/>
</dbReference>
<dbReference type="RefSeq" id="XP_005090869.1">
    <property type="nucleotide sequence ID" value="XM_005090812.3"/>
</dbReference>
<feature type="region of interest" description="Disordered" evidence="4">
    <location>
        <begin position="262"/>
        <end position="291"/>
    </location>
</feature>
<evidence type="ECO:0000256" key="3">
    <source>
        <dbReference type="PROSITE-ProRule" id="PRU00042"/>
    </source>
</evidence>
<keyword evidence="1" id="KW-0479">Metal-binding</keyword>
<evidence type="ECO:0000256" key="2">
    <source>
        <dbReference type="ARBA" id="ARBA00022737"/>
    </source>
</evidence>
<dbReference type="GeneID" id="101858908"/>
<feature type="domain" description="C2H2-type" evidence="5">
    <location>
        <begin position="611"/>
        <end position="638"/>
    </location>
</feature>
<feature type="domain" description="C2H2-type" evidence="5">
    <location>
        <begin position="723"/>
        <end position="750"/>
    </location>
</feature>
<dbReference type="Pfam" id="PF00096">
    <property type="entry name" value="zf-C2H2"/>
    <property type="match status" value="4"/>
</dbReference>
<dbReference type="Proteomes" id="UP000694888">
    <property type="component" value="Unplaced"/>
</dbReference>
<dbReference type="Gene3D" id="3.30.160.60">
    <property type="entry name" value="Classic Zinc Finger"/>
    <property type="match status" value="8"/>
</dbReference>
<dbReference type="InterPro" id="IPR050758">
    <property type="entry name" value="Znf_C2H2-type"/>
</dbReference>
<sequence length="927" mass="102233">MKYLVMEKESHPITSKNAVSSFKSKVNDCLPLLGFLDSDDKGDIWRFWKTVSSAVKIAVNGKGDIVETPRKTSKALRNSAEKKRGDQFLKRLDRDAITIYVPVRCLEVGHRKYRVLKLANQKKIADYFETVAVDGEENSGGAGSLVNDASLEYFDFADLSNSFQGNVGKEEIVEPIVINKEDLSIGEQNVETVTMISQEQNSTFSFEEPVRENGEQVRNPPQRSRKMAWPVGRPVTRSRSSKSMECTVVSAEDIDRAISVKSEDRPEDSVREFSDHQGKEFGVDSGSLFPPHPVKEEACGREQENFSITLVPVDGNVMQITNVRDTMDILKTQNNGLVASDLNKSALTCSSSSVVEKLSNVSVSESHTMLAETVLEEKNSDLNVSNSLLPACKVTVSSGDNKFGVPSQNQPVGMETNAAGVVDVSAECREQPEAQGGPLAQRNASDIETIISALEEELKKSGTEEAKISTEEEMTQSAAEEIASTKSSYFTSCPQTVQLLNGQQIVEVQHVDNVIWTSDGEVQILGPNQVVSTSEVAISGGHPLDAGYDVVEYEVAGDKKSKRGRKKRAKNSKEYLKEDTIDRTCPICQRVLHYASSMAAHMRTHTGVKPYSCGQCDRKFTTKANRDRHEATHVGLKPFQCSACSKCFTEKRSLSVHMRTHTGERPFVCQVCGRAFTQKCTLTAHMDRHTNKKGHLCDLCGKAFRQKCQLDIHVKRHKRQASFPCTECSVKCYTKGDLLRHMIKHTGERPFQCSECPRAFTRKQYLIDHENAHFGRKPYQCSVCGMTFHDVGSCHRHLKKHKMEEESSSDKTSDQSAVLSSGDFHRILEGTKIGQVLKLEDGSNAVVKAVVSEADGSTVYHITCLNTSSSALSTSMPPAVLGQPPPQQQQPQVLTNTEDSGTAESSDFVHHSAVNENDGGSALEGKN</sequence>
<feature type="domain" description="C2H2-type" evidence="5">
    <location>
        <begin position="583"/>
        <end position="610"/>
    </location>
</feature>
<feature type="region of interest" description="Disordered" evidence="4">
    <location>
        <begin position="873"/>
        <end position="927"/>
    </location>
</feature>
<name>A0ABM0JCZ8_APLCA</name>
<dbReference type="InterPro" id="IPR036236">
    <property type="entry name" value="Znf_C2H2_sf"/>
</dbReference>
<gene>
    <name evidence="7" type="primary">LOC101858908</name>
</gene>
<organism evidence="6 7">
    <name type="scientific">Aplysia californica</name>
    <name type="common">California sea hare</name>
    <dbReference type="NCBI Taxonomy" id="6500"/>
    <lineage>
        <taxon>Eukaryota</taxon>
        <taxon>Metazoa</taxon>
        <taxon>Spiralia</taxon>
        <taxon>Lophotrochozoa</taxon>
        <taxon>Mollusca</taxon>
        <taxon>Gastropoda</taxon>
        <taxon>Heterobranchia</taxon>
        <taxon>Euthyneura</taxon>
        <taxon>Tectipleura</taxon>
        <taxon>Aplysiida</taxon>
        <taxon>Aplysioidea</taxon>
        <taxon>Aplysiidae</taxon>
        <taxon>Aplysia</taxon>
    </lineage>
</organism>
<evidence type="ECO:0000313" key="6">
    <source>
        <dbReference type="Proteomes" id="UP000694888"/>
    </source>
</evidence>
<proteinExistence type="predicted"/>
<keyword evidence="3" id="KW-0862">Zinc</keyword>
<feature type="domain" description="C2H2-type" evidence="5">
    <location>
        <begin position="639"/>
        <end position="666"/>
    </location>
</feature>
<keyword evidence="3" id="KW-0863">Zinc-finger</keyword>
<dbReference type="PANTHER" id="PTHR23234">
    <property type="entry name" value="ZNF44 PROTEIN"/>
    <property type="match status" value="1"/>
</dbReference>